<evidence type="ECO:0000256" key="3">
    <source>
        <dbReference type="ARBA" id="ARBA00022553"/>
    </source>
</evidence>
<keyword evidence="8" id="KW-0902">Two-component regulatory system</keyword>
<evidence type="ECO:0000256" key="6">
    <source>
        <dbReference type="ARBA" id="ARBA00022777"/>
    </source>
</evidence>
<dbReference type="SMART" id="SM00091">
    <property type="entry name" value="PAS"/>
    <property type="match status" value="3"/>
</dbReference>
<dbReference type="Gene3D" id="3.30.565.10">
    <property type="entry name" value="Histidine kinase-like ATPase, C-terminal domain"/>
    <property type="match status" value="1"/>
</dbReference>
<dbReference type="InterPro" id="IPR036097">
    <property type="entry name" value="HisK_dim/P_sf"/>
</dbReference>
<feature type="coiled-coil region" evidence="9">
    <location>
        <begin position="423"/>
        <end position="450"/>
    </location>
</feature>
<dbReference type="InterPro" id="IPR013767">
    <property type="entry name" value="PAS_fold"/>
</dbReference>
<dbReference type="InterPro" id="IPR005467">
    <property type="entry name" value="His_kinase_dom"/>
</dbReference>
<dbReference type="CDD" id="cd00075">
    <property type="entry name" value="HATPase"/>
    <property type="match status" value="1"/>
</dbReference>
<evidence type="ECO:0000313" key="13">
    <source>
        <dbReference type="Proteomes" id="UP001312865"/>
    </source>
</evidence>
<dbReference type="SMART" id="SM00388">
    <property type="entry name" value="HisKA"/>
    <property type="match status" value="1"/>
</dbReference>
<dbReference type="InterPro" id="IPR013656">
    <property type="entry name" value="PAS_4"/>
</dbReference>
<comment type="catalytic activity">
    <reaction evidence="1">
        <text>ATP + protein L-histidine = ADP + protein N-phospho-L-histidine.</text>
        <dbReference type="EC" id="2.7.13.3"/>
    </reaction>
</comment>
<dbReference type="InterPro" id="IPR003594">
    <property type="entry name" value="HATPase_dom"/>
</dbReference>
<gene>
    <name evidence="12" type="ORF">WAK64_02405</name>
</gene>
<dbReference type="EMBL" id="JBBAXC010000002">
    <property type="protein sequence ID" value="MEI5905918.1"/>
    <property type="molecule type" value="Genomic_DNA"/>
</dbReference>
<accession>A0ABU8H9C8</accession>
<dbReference type="InterPro" id="IPR004358">
    <property type="entry name" value="Sig_transdc_His_kin-like_C"/>
</dbReference>
<dbReference type="CDD" id="cd00082">
    <property type="entry name" value="HisKA"/>
    <property type="match status" value="1"/>
</dbReference>
<dbReference type="Pfam" id="PF02518">
    <property type="entry name" value="HATPase_c"/>
    <property type="match status" value="1"/>
</dbReference>
<protein>
    <recommendedName>
        <fullName evidence="2">histidine kinase</fullName>
        <ecNumber evidence="2">2.7.13.3</ecNumber>
    </recommendedName>
</protein>
<dbReference type="NCBIfam" id="TIGR00229">
    <property type="entry name" value="sensory_box"/>
    <property type="match status" value="3"/>
</dbReference>
<dbReference type="Gene3D" id="3.30.450.20">
    <property type="entry name" value="PAS domain"/>
    <property type="match status" value="3"/>
</dbReference>
<evidence type="ECO:0000256" key="8">
    <source>
        <dbReference type="ARBA" id="ARBA00023012"/>
    </source>
</evidence>
<evidence type="ECO:0000256" key="7">
    <source>
        <dbReference type="ARBA" id="ARBA00022840"/>
    </source>
</evidence>
<dbReference type="Pfam" id="PF08448">
    <property type="entry name" value="PAS_4"/>
    <property type="match status" value="1"/>
</dbReference>
<dbReference type="PROSITE" id="PS50109">
    <property type="entry name" value="HIS_KIN"/>
    <property type="match status" value="1"/>
</dbReference>
<dbReference type="SUPFAM" id="SSF55785">
    <property type="entry name" value="PYP-like sensor domain (PAS domain)"/>
    <property type="match status" value="3"/>
</dbReference>
<keyword evidence="13" id="KW-1185">Reference proteome</keyword>
<dbReference type="InterPro" id="IPR036890">
    <property type="entry name" value="HATPase_C_sf"/>
</dbReference>
<dbReference type="SUPFAM" id="SSF55874">
    <property type="entry name" value="ATPase domain of HSP90 chaperone/DNA topoisomerase II/histidine kinase"/>
    <property type="match status" value="1"/>
</dbReference>
<feature type="domain" description="PAS" evidence="11">
    <location>
        <begin position="255"/>
        <end position="325"/>
    </location>
</feature>
<keyword evidence="6" id="KW-0418">Kinase</keyword>
<dbReference type="Gene3D" id="1.10.287.130">
    <property type="match status" value="1"/>
</dbReference>
<feature type="domain" description="PAS" evidence="11">
    <location>
        <begin position="135"/>
        <end position="205"/>
    </location>
</feature>
<dbReference type="PANTHER" id="PTHR43065:SF34">
    <property type="entry name" value="SPORULATION KINASE A"/>
    <property type="match status" value="1"/>
</dbReference>
<evidence type="ECO:0000256" key="2">
    <source>
        <dbReference type="ARBA" id="ARBA00012438"/>
    </source>
</evidence>
<keyword evidence="9" id="KW-0175">Coiled coil</keyword>
<comment type="caution">
    <text evidence="12">The sequence shown here is derived from an EMBL/GenBank/DDBJ whole genome shotgun (WGS) entry which is preliminary data.</text>
</comment>
<dbReference type="CDD" id="cd00130">
    <property type="entry name" value="PAS"/>
    <property type="match status" value="2"/>
</dbReference>
<sequence>MFQDDTKIGELDVKIFWDMIEIEEESILILNSQYQPIVVNNLAIELFETMNNEIQYLQVIPQVKSTLPEHPTVILPKVQSDNKRFQEDTWIITLNGKLKRVEVKVFHTNDDKIIMKLRELDVENKDITASKSSLPIEMFISIFQNAADGIVLFNKEGKIQQVNFAILELFQSEEKDLIGQNICDFVPDTPHYNHNGVFQKILDGERVQGELPLNVATGMIMSEFSISPNVYEGLHLGIIRNITEKKQMELKLKRSEELFIELFDEAIDGIIMWGKDGRVMKANHSALRIFECNLEDIQKKRIEDFVYPTSLKKYQSLMKNLHHQGAVREELLFLMPNSQLKQLEFTVKHHSIDGYHMMIVRNVSERYYIEQELRKSEERFRKIFEGTLDGLLISDHNMKIVDINPAACDIFHVTKDRLIGKDVRNLVNDLKNYEQEVSKYIQELKEEGKTQFVFKYKDEKGNHRYIEISSKYKVLSNLNLTIIRDITESKELQDQLRKSDTLSVVGELAAGIAHEIRNPMTALKGFIQLLENSIKEKHSMYFNVIKSELQRIETIITEFLILAKPQAIAYQQSSLRKIMYETVELLNAQALMHNIMINIEGDEEIPPIFAEPNQLKQVFINIIKNAIEVMPKGGSITIHFIEEEDFIHISIKDEGEGIPKEKISKLGEPFYTTKERGTGLGLMVSFKIIKEHNGHVTVDSEPDVGTTFHIYLPKKER</sequence>
<dbReference type="InterPro" id="IPR000014">
    <property type="entry name" value="PAS"/>
</dbReference>
<dbReference type="InterPro" id="IPR003661">
    <property type="entry name" value="HisK_dim/P_dom"/>
</dbReference>
<evidence type="ECO:0000259" key="10">
    <source>
        <dbReference type="PROSITE" id="PS50109"/>
    </source>
</evidence>
<keyword evidence="5" id="KW-0547">Nucleotide-binding</keyword>
<dbReference type="Proteomes" id="UP001312865">
    <property type="component" value="Unassembled WGS sequence"/>
</dbReference>
<keyword evidence="3" id="KW-0597">Phosphoprotein</keyword>
<dbReference type="PANTHER" id="PTHR43065">
    <property type="entry name" value="SENSOR HISTIDINE KINASE"/>
    <property type="match status" value="1"/>
</dbReference>
<dbReference type="PRINTS" id="PR00344">
    <property type="entry name" value="BCTRLSENSOR"/>
</dbReference>
<dbReference type="SUPFAM" id="SSF47384">
    <property type="entry name" value="Homodimeric domain of signal transducing histidine kinase"/>
    <property type="match status" value="1"/>
</dbReference>
<dbReference type="Pfam" id="PF00989">
    <property type="entry name" value="PAS"/>
    <property type="match status" value="1"/>
</dbReference>
<evidence type="ECO:0000313" key="12">
    <source>
        <dbReference type="EMBL" id="MEI5905918.1"/>
    </source>
</evidence>
<feature type="domain" description="PAS" evidence="11">
    <location>
        <begin position="376"/>
        <end position="428"/>
    </location>
</feature>
<dbReference type="InterPro" id="IPR035965">
    <property type="entry name" value="PAS-like_dom_sf"/>
</dbReference>
<evidence type="ECO:0000256" key="5">
    <source>
        <dbReference type="ARBA" id="ARBA00022741"/>
    </source>
</evidence>
<dbReference type="Pfam" id="PF00512">
    <property type="entry name" value="HisKA"/>
    <property type="match status" value="1"/>
</dbReference>
<name>A0ABU8H9C8_9BACI</name>
<dbReference type="SMART" id="SM00387">
    <property type="entry name" value="HATPase_c"/>
    <property type="match status" value="1"/>
</dbReference>
<dbReference type="EC" id="2.7.13.3" evidence="2"/>
<dbReference type="RefSeq" id="WP_336585336.1">
    <property type="nucleotide sequence ID" value="NZ_JBBAXC010000002.1"/>
</dbReference>
<keyword evidence="7" id="KW-0067">ATP-binding</keyword>
<reference evidence="12 13" key="1">
    <citation type="journal article" date="2018" name="J. Microbiol.">
        <title>Bacillus spongiae sp. nov., isolated from sponge of Jeju Island.</title>
        <authorList>
            <person name="Lee G.E."/>
            <person name="Im W.T."/>
            <person name="Park J.S."/>
        </authorList>
    </citation>
    <scope>NUCLEOTIDE SEQUENCE [LARGE SCALE GENOMIC DNA]</scope>
    <source>
        <strain evidence="12 13">135PIL107-10</strain>
    </source>
</reference>
<feature type="domain" description="Histidine kinase" evidence="10">
    <location>
        <begin position="511"/>
        <end position="716"/>
    </location>
</feature>
<proteinExistence type="predicted"/>
<organism evidence="12 13">
    <name type="scientific">Bacillus spongiae</name>
    <dbReference type="NCBI Taxonomy" id="2683610"/>
    <lineage>
        <taxon>Bacteria</taxon>
        <taxon>Bacillati</taxon>
        <taxon>Bacillota</taxon>
        <taxon>Bacilli</taxon>
        <taxon>Bacillales</taxon>
        <taxon>Bacillaceae</taxon>
        <taxon>Bacillus</taxon>
    </lineage>
</organism>
<dbReference type="Pfam" id="PF13426">
    <property type="entry name" value="PAS_9"/>
    <property type="match status" value="1"/>
</dbReference>
<evidence type="ECO:0000256" key="4">
    <source>
        <dbReference type="ARBA" id="ARBA00022679"/>
    </source>
</evidence>
<evidence type="ECO:0000256" key="9">
    <source>
        <dbReference type="SAM" id="Coils"/>
    </source>
</evidence>
<evidence type="ECO:0000256" key="1">
    <source>
        <dbReference type="ARBA" id="ARBA00000085"/>
    </source>
</evidence>
<evidence type="ECO:0000259" key="11">
    <source>
        <dbReference type="PROSITE" id="PS50112"/>
    </source>
</evidence>
<keyword evidence="4" id="KW-0808">Transferase</keyword>
<dbReference type="PROSITE" id="PS50112">
    <property type="entry name" value="PAS"/>
    <property type="match status" value="3"/>
</dbReference>